<reference evidence="2 3" key="1">
    <citation type="submission" date="2017-07" db="EMBL/GenBank/DDBJ databases">
        <title>Genome sequence of the Sordaria macrospora wild type strain R19027.</title>
        <authorList>
            <person name="Nowrousian M."/>
            <person name="Teichert I."/>
            <person name="Kueck U."/>
        </authorList>
    </citation>
    <scope>NUCLEOTIDE SEQUENCE [LARGE SCALE GENOMIC DNA]</scope>
    <source>
        <strain evidence="2 3">R19027</strain>
        <tissue evidence="2">Mycelium</tissue>
    </source>
</reference>
<comment type="caution">
    <text evidence="2">The sequence shown here is derived from an EMBL/GenBank/DDBJ whole genome shotgun (WGS) entry which is preliminary data.</text>
</comment>
<dbReference type="EMBL" id="NMPR01000021">
    <property type="protein sequence ID" value="KAA8634529.1"/>
    <property type="molecule type" value="Genomic_DNA"/>
</dbReference>
<dbReference type="AlphaFoldDB" id="A0A8S8ZY93"/>
<dbReference type="Proteomes" id="UP000433876">
    <property type="component" value="Unassembled WGS sequence"/>
</dbReference>
<dbReference type="PANTHER" id="PTHR33112">
    <property type="entry name" value="DOMAIN PROTEIN, PUTATIVE-RELATED"/>
    <property type="match status" value="1"/>
</dbReference>
<evidence type="ECO:0000313" key="2">
    <source>
        <dbReference type="EMBL" id="KAA8634529.1"/>
    </source>
</evidence>
<feature type="domain" description="Heterokaryon incompatibility" evidence="1">
    <location>
        <begin position="307"/>
        <end position="452"/>
    </location>
</feature>
<dbReference type="Pfam" id="PF06985">
    <property type="entry name" value="HET"/>
    <property type="match status" value="1"/>
</dbReference>
<protein>
    <recommendedName>
        <fullName evidence="1">Heterokaryon incompatibility domain-containing protein</fullName>
    </recommendedName>
</protein>
<evidence type="ECO:0000313" key="3">
    <source>
        <dbReference type="Proteomes" id="UP000433876"/>
    </source>
</evidence>
<gene>
    <name evidence="2" type="ORF">SMACR_04461</name>
</gene>
<dbReference type="PANTHER" id="PTHR33112:SF16">
    <property type="entry name" value="HETEROKARYON INCOMPATIBILITY DOMAIN-CONTAINING PROTEIN"/>
    <property type="match status" value="1"/>
</dbReference>
<organism evidence="2 3">
    <name type="scientific">Sordaria macrospora</name>
    <dbReference type="NCBI Taxonomy" id="5147"/>
    <lineage>
        <taxon>Eukaryota</taxon>
        <taxon>Fungi</taxon>
        <taxon>Dikarya</taxon>
        <taxon>Ascomycota</taxon>
        <taxon>Pezizomycotina</taxon>
        <taxon>Sordariomycetes</taxon>
        <taxon>Sordariomycetidae</taxon>
        <taxon>Sordariales</taxon>
        <taxon>Sordariaceae</taxon>
        <taxon>Sordaria</taxon>
    </lineage>
</organism>
<sequence>MLSLISPEPHSCARCSSPKLVFFFSGSTNGRTGMDTEVYMFDLLYDEAVKLAEDSLPGEGEGCAFMKWLTVNLPPVWDAPGQGQLQAVVGKHSSVTTHLYLQWVDGRYTPWLWSFRSVDGLYRPSVEADNKKPTRRKGTDNVRQKSSGLTRFHPIRIEDELEVAGVLEKDWREEPEEKGHYLLADVPVDDFDDELQDEVGESSSDVVGGTDFIKVVLCASQDDPAAREVFTRPPNMHPSSESSLELIWKWFNECPRYPTSQGFGRHSFSRQSHPKRLLQISGDESAPSLKLVDVSADLPSASTIPHYVALSYCWGQSQAKVLRNENLFQWLTDIPHAQLPQTIKDAIYITRVLAFNYIWVDALCIIQNDIRDKHEEIQKMGGIYENAEVTISASRASTCHDGFLQPRNEPGEGSFVIPFRCRDGQRGTVMLWHDRSEQWDEPIDRRGWTLQESLISSRMLEFGTHQTRWHCNCHRYGVPHALKPNYLVDGWTRDKVEQSPVSIDWAPVVELEEVDRFRARVPTQTHRRLEERVIQTWKRLIRNYTRRAVSDPMDRLPALSAIAQRLEGLSTHRYAGGLWFGDVPHLLFWYPVDVESMTRSPERAAPSWSWASVTGAIDFIDVKETNISVLGVSQTKLILWGILEETIIGREGSSSIGYLVFYEGMWGWEERNAIEGVVTMEAPSIFVSNEEWHHETMFLLEVDREDGTGLVLRKVAEGVYCRAGRYSAEERKGRRGVQPCKLSRIRDPRIRRARTRLILI</sequence>
<name>A0A8S8ZY93_SORMA</name>
<dbReference type="InterPro" id="IPR010730">
    <property type="entry name" value="HET"/>
</dbReference>
<accession>A0A8S8ZY93</accession>
<evidence type="ECO:0000259" key="1">
    <source>
        <dbReference type="Pfam" id="PF06985"/>
    </source>
</evidence>
<dbReference type="VEuPathDB" id="FungiDB:SMAC_04461"/>
<proteinExistence type="predicted"/>